<keyword evidence="1" id="KW-0436">Ligase</keyword>
<sequence length="83" mass="9297">MGGWEVLLSWKGLPRHEATWGNYEQVQQLFLDFHLEGKDKLDDSAHKILSDYQTATVTLLSLISAAVGDVCDSSPYQIIDLAF</sequence>
<comment type="caution">
    <text evidence="1">The sequence shown here is derived from an EMBL/GenBank/DDBJ whole genome shotgun (WGS) entry which is preliminary data.</text>
</comment>
<dbReference type="Proteomes" id="UP000321393">
    <property type="component" value="Unassembled WGS sequence"/>
</dbReference>
<dbReference type="AlphaFoldDB" id="A0A5A7SRQ4"/>
<dbReference type="STRING" id="1194695.A0A5A7SRQ4"/>
<evidence type="ECO:0000313" key="4">
    <source>
        <dbReference type="Proteomes" id="UP000321947"/>
    </source>
</evidence>
<evidence type="ECO:0000313" key="1">
    <source>
        <dbReference type="EMBL" id="KAA0033874.1"/>
    </source>
</evidence>
<dbReference type="GO" id="GO:0016874">
    <property type="term" value="F:ligase activity"/>
    <property type="evidence" value="ECO:0007669"/>
    <property type="project" value="UniProtKB-KW"/>
</dbReference>
<dbReference type="OrthoDB" id="5554229at2759"/>
<dbReference type="EMBL" id="SSTD01016279">
    <property type="protein sequence ID" value="TYK01258.1"/>
    <property type="molecule type" value="Genomic_DNA"/>
</dbReference>
<reference evidence="3 4" key="1">
    <citation type="submission" date="2019-08" db="EMBL/GenBank/DDBJ databases">
        <title>Draft genome sequences of two oriental melons (Cucumis melo L. var makuwa).</title>
        <authorList>
            <person name="Kwon S.-Y."/>
        </authorList>
    </citation>
    <scope>NUCLEOTIDE SEQUENCE [LARGE SCALE GENOMIC DNA]</scope>
    <source>
        <strain evidence="4">cv. Chang Bougi</strain>
        <strain evidence="3">cv. SW 3</strain>
        <tissue evidence="1">Leaf</tissue>
    </source>
</reference>
<gene>
    <name evidence="2" type="ORF">E5676_scaffold49G00450</name>
    <name evidence="1" type="ORF">E6C27_scaffold43059G00590</name>
</gene>
<protein>
    <submittedName>
        <fullName evidence="1">E3 UFM1-protein ligase 1-like protein</fullName>
    </submittedName>
</protein>
<name>A0A5A7SRQ4_CUCMM</name>
<evidence type="ECO:0000313" key="3">
    <source>
        <dbReference type="Proteomes" id="UP000321393"/>
    </source>
</evidence>
<proteinExistence type="predicted"/>
<dbReference type="EMBL" id="SSTE01020563">
    <property type="protein sequence ID" value="KAA0033874.1"/>
    <property type="molecule type" value="Genomic_DNA"/>
</dbReference>
<dbReference type="Proteomes" id="UP000321947">
    <property type="component" value="Unassembled WGS sequence"/>
</dbReference>
<organism evidence="1 3">
    <name type="scientific">Cucumis melo var. makuwa</name>
    <name type="common">Oriental melon</name>
    <dbReference type="NCBI Taxonomy" id="1194695"/>
    <lineage>
        <taxon>Eukaryota</taxon>
        <taxon>Viridiplantae</taxon>
        <taxon>Streptophyta</taxon>
        <taxon>Embryophyta</taxon>
        <taxon>Tracheophyta</taxon>
        <taxon>Spermatophyta</taxon>
        <taxon>Magnoliopsida</taxon>
        <taxon>eudicotyledons</taxon>
        <taxon>Gunneridae</taxon>
        <taxon>Pentapetalae</taxon>
        <taxon>rosids</taxon>
        <taxon>fabids</taxon>
        <taxon>Cucurbitales</taxon>
        <taxon>Cucurbitaceae</taxon>
        <taxon>Benincaseae</taxon>
        <taxon>Cucumis</taxon>
    </lineage>
</organism>
<evidence type="ECO:0000313" key="2">
    <source>
        <dbReference type="EMBL" id="TYK01258.1"/>
    </source>
</evidence>
<accession>A0A5A7SRQ4</accession>